<dbReference type="RefSeq" id="YP_010752124.1">
    <property type="nucleotide sequence ID" value="NC_073376.1"/>
</dbReference>
<dbReference type="Proteomes" id="UP000424425">
    <property type="component" value="Segment"/>
</dbReference>
<sequence>MSDQPKIAVTIITQRRSLDVREGYLRGSGSFVDVDVCVACGSIVFDPVVHDQWHTSALSPLLALIAEHQRREEHNETVPLNRISDIQPEPSSADYRRALGLEH</sequence>
<dbReference type="KEGG" id="vg:80005796"/>
<evidence type="ECO:0000256" key="1">
    <source>
        <dbReference type="SAM" id="MobiDB-lite"/>
    </source>
</evidence>
<reference evidence="2 3" key="1">
    <citation type="submission" date="2019-10" db="EMBL/GenBank/DDBJ databases">
        <authorList>
            <person name="Aull H.A."/>
            <person name="Lauer M.J."/>
            <person name="Garlena R.A."/>
            <person name="Russell D.A."/>
            <person name="Pope W.H."/>
            <person name="Jacobs-Sera D."/>
            <person name="Hatfull G.F."/>
        </authorList>
    </citation>
    <scope>NUCLEOTIDE SEQUENCE [LARGE SCALE GENOMIC DNA]</scope>
</reference>
<keyword evidence="3" id="KW-1185">Reference proteome</keyword>
<protein>
    <submittedName>
        <fullName evidence="2">Uncharacterized protein</fullName>
    </submittedName>
</protein>
<accession>A0A649VXV5</accession>
<dbReference type="EMBL" id="MN586059">
    <property type="protein sequence ID" value="QGJ97044.1"/>
    <property type="molecule type" value="Genomic_DNA"/>
</dbReference>
<feature type="compositionally biased region" description="Basic and acidic residues" evidence="1">
    <location>
        <begin position="94"/>
        <end position="103"/>
    </location>
</feature>
<dbReference type="GeneID" id="80005796"/>
<proteinExistence type="predicted"/>
<name>A0A649VXV5_9CAUD</name>
<evidence type="ECO:0000313" key="2">
    <source>
        <dbReference type="EMBL" id="QGJ97044.1"/>
    </source>
</evidence>
<organism evidence="2 3">
    <name type="scientific">Microbacterium phage Teamocil</name>
    <dbReference type="NCBI Taxonomy" id="2656554"/>
    <lineage>
        <taxon>Viruses</taxon>
        <taxon>Duplodnaviria</taxon>
        <taxon>Heunggongvirae</taxon>
        <taxon>Uroviricota</taxon>
        <taxon>Caudoviricetes</taxon>
        <taxon>Hodgkinviridae</taxon>
        <taxon>Metamorphoovirus</taxon>
        <taxon>Metamorphoovirus teamocil</taxon>
    </lineage>
</organism>
<feature type="region of interest" description="Disordered" evidence="1">
    <location>
        <begin position="74"/>
        <end position="103"/>
    </location>
</feature>
<evidence type="ECO:0000313" key="3">
    <source>
        <dbReference type="Proteomes" id="UP000424425"/>
    </source>
</evidence>
<gene>
    <name evidence="2" type="primary">96</name>
    <name evidence="2" type="ORF">PBI_TEAMOCIL_96</name>
</gene>